<dbReference type="EMBL" id="VSRR010005768">
    <property type="protein sequence ID" value="MPC43293.1"/>
    <property type="molecule type" value="Genomic_DNA"/>
</dbReference>
<gene>
    <name evidence="1" type="ORF">E2C01_036937</name>
</gene>
<dbReference type="Proteomes" id="UP000324222">
    <property type="component" value="Unassembled WGS sequence"/>
</dbReference>
<accession>A0A5B7FDT7</accession>
<evidence type="ECO:0000313" key="2">
    <source>
        <dbReference type="Proteomes" id="UP000324222"/>
    </source>
</evidence>
<sequence length="72" mass="8196">MNDDSVIRVMMEVEQLNPLLFVTLHNTGLGFGTNYLVMSFVDTWIEEEGYPKAEVPLVFCLCQLGRPEEVLC</sequence>
<keyword evidence="2" id="KW-1185">Reference proteome</keyword>
<dbReference type="AlphaFoldDB" id="A0A5B7FDT7"/>
<protein>
    <submittedName>
        <fullName evidence="1">Uncharacterized protein</fullName>
    </submittedName>
</protein>
<reference evidence="1 2" key="1">
    <citation type="submission" date="2019-05" db="EMBL/GenBank/DDBJ databases">
        <title>Another draft genome of Portunus trituberculatus and its Hox gene families provides insights of decapod evolution.</title>
        <authorList>
            <person name="Jeong J.-H."/>
            <person name="Song I."/>
            <person name="Kim S."/>
            <person name="Choi T."/>
            <person name="Kim D."/>
            <person name="Ryu S."/>
            <person name="Kim W."/>
        </authorList>
    </citation>
    <scope>NUCLEOTIDE SEQUENCE [LARGE SCALE GENOMIC DNA]</scope>
    <source>
        <tissue evidence="1">Muscle</tissue>
    </source>
</reference>
<evidence type="ECO:0000313" key="1">
    <source>
        <dbReference type="EMBL" id="MPC43293.1"/>
    </source>
</evidence>
<name>A0A5B7FDT7_PORTR</name>
<comment type="caution">
    <text evidence="1">The sequence shown here is derived from an EMBL/GenBank/DDBJ whole genome shotgun (WGS) entry which is preliminary data.</text>
</comment>
<organism evidence="1 2">
    <name type="scientific">Portunus trituberculatus</name>
    <name type="common">Swimming crab</name>
    <name type="synonym">Neptunus trituberculatus</name>
    <dbReference type="NCBI Taxonomy" id="210409"/>
    <lineage>
        <taxon>Eukaryota</taxon>
        <taxon>Metazoa</taxon>
        <taxon>Ecdysozoa</taxon>
        <taxon>Arthropoda</taxon>
        <taxon>Crustacea</taxon>
        <taxon>Multicrustacea</taxon>
        <taxon>Malacostraca</taxon>
        <taxon>Eumalacostraca</taxon>
        <taxon>Eucarida</taxon>
        <taxon>Decapoda</taxon>
        <taxon>Pleocyemata</taxon>
        <taxon>Brachyura</taxon>
        <taxon>Eubrachyura</taxon>
        <taxon>Portunoidea</taxon>
        <taxon>Portunidae</taxon>
        <taxon>Portuninae</taxon>
        <taxon>Portunus</taxon>
    </lineage>
</organism>
<proteinExistence type="predicted"/>